<dbReference type="GO" id="GO:0003700">
    <property type="term" value="F:DNA-binding transcription factor activity"/>
    <property type="evidence" value="ECO:0007669"/>
    <property type="project" value="InterPro"/>
</dbReference>
<dbReference type="SUPFAM" id="SSF46785">
    <property type="entry name" value="Winged helix' DNA-binding domain"/>
    <property type="match status" value="1"/>
</dbReference>
<dbReference type="PANTHER" id="PTHR30346:SF28">
    <property type="entry name" value="HTH-TYPE TRANSCRIPTIONAL REGULATOR CYNR"/>
    <property type="match status" value="1"/>
</dbReference>
<evidence type="ECO:0000259" key="5">
    <source>
        <dbReference type="PROSITE" id="PS50931"/>
    </source>
</evidence>
<dbReference type="GO" id="GO:0003677">
    <property type="term" value="F:DNA binding"/>
    <property type="evidence" value="ECO:0007669"/>
    <property type="project" value="UniProtKB-KW"/>
</dbReference>
<dbReference type="AlphaFoldDB" id="A0A967EAB4"/>
<evidence type="ECO:0000256" key="4">
    <source>
        <dbReference type="ARBA" id="ARBA00023163"/>
    </source>
</evidence>
<dbReference type="RefSeq" id="WP_166196531.1">
    <property type="nucleotide sequence ID" value="NZ_JAAOIV010000006.1"/>
</dbReference>
<keyword evidence="3" id="KW-0238">DNA-binding</keyword>
<reference evidence="6" key="1">
    <citation type="submission" date="2020-03" db="EMBL/GenBank/DDBJ databases">
        <title>Draft sequencing of Calidifontibacter sp. DB0510.</title>
        <authorList>
            <person name="Kim D.-U."/>
        </authorList>
    </citation>
    <scope>NUCLEOTIDE SEQUENCE</scope>
    <source>
        <strain evidence="6">DB0510</strain>
    </source>
</reference>
<dbReference type="CDD" id="cd08434">
    <property type="entry name" value="PBP2_GltC_like"/>
    <property type="match status" value="1"/>
</dbReference>
<gene>
    <name evidence="6" type="ORF">G9U51_09960</name>
</gene>
<comment type="similarity">
    <text evidence="1">Belongs to the LysR transcriptional regulatory family.</text>
</comment>
<dbReference type="Proteomes" id="UP000744769">
    <property type="component" value="Unassembled WGS sequence"/>
</dbReference>
<dbReference type="PRINTS" id="PR00039">
    <property type="entry name" value="HTHLYSR"/>
</dbReference>
<dbReference type="InterPro" id="IPR036390">
    <property type="entry name" value="WH_DNA-bd_sf"/>
</dbReference>
<proteinExistence type="inferred from homology"/>
<dbReference type="PANTHER" id="PTHR30346">
    <property type="entry name" value="TRANSCRIPTIONAL DUAL REGULATOR HCAR-RELATED"/>
    <property type="match status" value="1"/>
</dbReference>
<evidence type="ECO:0000256" key="1">
    <source>
        <dbReference type="ARBA" id="ARBA00009437"/>
    </source>
</evidence>
<keyword evidence="4" id="KW-0804">Transcription</keyword>
<dbReference type="Pfam" id="PF03466">
    <property type="entry name" value="LysR_substrate"/>
    <property type="match status" value="1"/>
</dbReference>
<comment type="caution">
    <text evidence="6">The sequence shown here is derived from an EMBL/GenBank/DDBJ whole genome shotgun (WGS) entry which is preliminary data.</text>
</comment>
<evidence type="ECO:0000313" key="6">
    <source>
        <dbReference type="EMBL" id="NHN56100.1"/>
    </source>
</evidence>
<dbReference type="InterPro" id="IPR005119">
    <property type="entry name" value="LysR_subst-bd"/>
</dbReference>
<evidence type="ECO:0000256" key="3">
    <source>
        <dbReference type="ARBA" id="ARBA00023125"/>
    </source>
</evidence>
<dbReference type="EMBL" id="JAAOIV010000006">
    <property type="protein sequence ID" value="NHN56100.1"/>
    <property type="molecule type" value="Genomic_DNA"/>
</dbReference>
<accession>A0A967EAB4</accession>
<evidence type="ECO:0000313" key="7">
    <source>
        <dbReference type="Proteomes" id="UP000744769"/>
    </source>
</evidence>
<dbReference type="Pfam" id="PF00126">
    <property type="entry name" value="HTH_1"/>
    <property type="match status" value="1"/>
</dbReference>
<keyword evidence="2" id="KW-0805">Transcription regulation</keyword>
<organism evidence="6 7">
    <name type="scientific">Metallococcus carri</name>
    <dbReference type="NCBI Taxonomy" id="1656884"/>
    <lineage>
        <taxon>Bacteria</taxon>
        <taxon>Bacillati</taxon>
        <taxon>Actinomycetota</taxon>
        <taxon>Actinomycetes</taxon>
        <taxon>Micrococcales</taxon>
        <taxon>Dermacoccaceae</taxon>
        <taxon>Metallococcus</taxon>
    </lineage>
</organism>
<dbReference type="Gene3D" id="1.10.10.10">
    <property type="entry name" value="Winged helix-like DNA-binding domain superfamily/Winged helix DNA-binding domain"/>
    <property type="match status" value="1"/>
</dbReference>
<sequence>MRDAVHWLVVLAEEENVTAAADRLGLTQPTLSRMLARLERSLGQQLFDRQGRRITLNDKGRGYVDHVRRADAELALAEQSLRVDQPRVIRFGFLHSFGTWLVPALIGRARTRDPGLRFELVQGAADEMGRRVLDGSLDLAVVSPRPTDAALAWRLIRRQHLHLALPRDHPLAASTRLRMADLRGETFVGLEQGYGMRRLLDSACAAAGFEPTIAFECQELSTVAGLVGAGVGVALLPVEDAPHYPAGVVTVPLDGTDTARDIGVVWARRRSLPTHALAVRDLLRSS</sequence>
<dbReference type="SUPFAM" id="SSF53850">
    <property type="entry name" value="Periplasmic binding protein-like II"/>
    <property type="match status" value="1"/>
</dbReference>
<dbReference type="Gene3D" id="3.40.190.290">
    <property type="match status" value="1"/>
</dbReference>
<evidence type="ECO:0000256" key="2">
    <source>
        <dbReference type="ARBA" id="ARBA00023015"/>
    </source>
</evidence>
<dbReference type="InterPro" id="IPR000847">
    <property type="entry name" value="LysR_HTH_N"/>
</dbReference>
<feature type="domain" description="HTH lysR-type" evidence="5">
    <location>
        <begin position="8"/>
        <end position="57"/>
    </location>
</feature>
<name>A0A967EAB4_9MICO</name>
<protein>
    <submittedName>
        <fullName evidence="6">LysR family transcriptional regulator</fullName>
    </submittedName>
</protein>
<dbReference type="PROSITE" id="PS50931">
    <property type="entry name" value="HTH_LYSR"/>
    <property type="match status" value="1"/>
</dbReference>
<dbReference type="GO" id="GO:0032993">
    <property type="term" value="C:protein-DNA complex"/>
    <property type="evidence" value="ECO:0007669"/>
    <property type="project" value="TreeGrafter"/>
</dbReference>
<keyword evidence="7" id="KW-1185">Reference proteome</keyword>
<dbReference type="InterPro" id="IPR036388">
    <property type="entry name" value="WH-like_DNA-bd_sf"/>
</dbReference>